<accession>A0A3D8HDA6</accession>
<name>A0A3D8HDA6_9BACT</name>
<dbReference type="AlphaFoldDB" id="A0A3D8HDA6"/>
<reference evidence="1 4" key="2">
    <citation type="submission" date="2020-08" db="EMBL/GenBank/DDBJ databases">
        <title>Genome public.</title>
        <authorList>
            <person name="Liu C."/>
            <person name="Sun Q."/>
        </authorList>
    </citation>
    <scope>NUCLEOTIDE SEQUENCE [LARGE SCALE GENOMIC DNA]</scope>
    <source>
        <strain evidence="1 4">426_9</strain>
    </source>
</reference>
<dbReference type="Proteomes" id="UP000256321">
    <property type="component" value="Unassembled WGS sequence"/>
</dbReference>
<proteinExistence type="predicted"/>
<reference evidence="2 3" key="1">
    <citation type="submission" date="2018-07" db="EMBL/GenBank/DDBJ databases">
        <title>Parabacteroides acidifaciens nov. sp., isolated from human feces.</title>
        <authorList>
            <person name="Wang Y.J."/>
        </authorList>
    </citation>
    <scope>NUCLEOTIDE SEQUENCE [LARGE SCALE GENOMIC DNA]</scope>
    <source>
        <strain evidence="2 3">426-9</strain>
    </source>
</reference>
<sequence>MTTIELQARKAILIQEILNLNTETAIANLEKYIRKLSKSAECPDLCCYTHEEKINRLNSAEAEFEKGIYTSHDEVKNRIEKLKLSWKH</sequence>
<evidence type="ECO:0000313" key="4">
    <source>
        <dbReference type="Proteomes" id="UP000629596"/>
    </source>
</evidence>
<dbReference type="RefSeq" id="WP_115499856.1">
    <property type="nucleotide sequence ID" value="NZ_JACRTI010000026.1"/>
</dbReference>
<evidence type="ECO:0000313" key="3">
    <source>
        <dbReference type="Proteomes" id="UP000256321"/>
    </source>
</evidence>
<protein>
    <submittedName>
        <fullName evidence="2">Uncharacterized protein</fullName>
    </submittedName>
</protein>
<keyword evidence="4" id="KW-1185">Reference proteome</keyword>
<comment type="caution">
    <text evidence="2">The sequence shown here is derived from an EMBL/GenBank/DDBJ whole genome shotgun (WGS) entry which is preliminary data.</text>
</comment>
<dbReference type="EMBL" id="JACRTI010000026">
    <property type="protein sequence ID" value="MBC8602351.1"/>
    <property type="molecule type" value="Genomic_DNA"/>
</dbReference>
<gene>
    <name evidence="2" type="ORF">DWU89_11880</name>
    <name evidence="1" type="ORF">H8784_11575</name>
</gene>
<evidence type="ECO:0000313" key="2">
    <source>
        <dbReference type="EMBL" id="RDU48969.1"/>
    </source>
</evidence>
<dbReference type="Proteomes" id="UP000629596">
    <property type="component" value="Unassembled WGS sequence"/>
</dbReference>
<organism evidence="2 3">
    <name type="scientific">Parabacteroides acidifaciens</name>
    <dbReference type="NCBI Taxonomy" id="2290935"/>
    <lineage>
        <taxon>Bacteria</taxon>
        <taxon>Pseudomonadati</taxon>
        <taxon>Bacteroidota</taxon>
        <taxon>Bacteroidia</taxon>
        <taxon>Bacteroidales</taxon>
        <taxon>Tannerellaceae</taxon>
        <taxon>Parabacteroides</taxon>
    </lineage>
</organism>
<evidence type="ECO:0000313" key="1">
    <source>
        <dbReference type="EMBL" id="MBC8602351.1"/>
    </source>
</evidence>
<dbReference type="EMBL" id="QREV01000026">
    <property type="protein sequence ID" value="RDU48969.1"/>
    <property type="molecule type" value="Genomic_DNA"/>
</dbReference>